<protein>
    <recommendedName>
        <fullName evidence="4">RING-type domain-containing protein</fullName>
    </recommendedName>
</protein>
<accession>A0AAV9CWI8</accession>
<name>A0AAV9CWI8_ACOCL</name>
<evidence type="ECO:0000259" key="4">
    <source>
        <dbReference type="Pfam" id="PF13639"/>
    </source>
</evidence>
<dbReference type="Pfam" id="PF13639">
    <property type="entry name" value="zf-RING_2"/>
    <property type="match status" value="1"/>
</dbReference>
<dbReference type="SUPFAM" id="SSF57850">
    <property type="entry name" value="RING/U-box"/>
    <property type="match status" value="1"/>
</dbReference>
<reference evidence="5" key="1">
    <citation type="journal article" date="2023" name="Nat. Commun.">
        <title>Diploid and tetraploid genomes of Acorus and the evolution of monocots.</title>
        <authorList>
            <person name="Ma L."/>
            <person name="Liu K.W."/>
            <person name="Li Z."/>
            <person name="Hsiao Y.Y."/>
            <person name="Qi Y."/>
            <person name="Fu T."/>
            <person name="Tang G.D."/>
            <person name="Zhang D."/>
            <person name="Sun W.H."/>
            <person name="Liu D.K."/>
            <person name="Li Y."/>
            <person name="Chen G.Z."/>
            <person name="Liu X.D."/>
            <person name="Liao X.Y."/>
            <person name="Jiang Y.T."/>
            <person name="Yu X."/>
            <person name="Hao Y."/>
            <person name="Huang J."/>
            <person name="Zhao X.W."/>
            <person name="Ke S."/>
            <person name="Chen Y.Y."/>
            <person name="Wu W.L."/>
            <person name="Hsu J.L."/>
            <person name="Lin Y.F."/>
            <person name="Huang M.D."/>
            <person name="Li C.Y."/>
            <person name="Huang L."/>
            <person name="Wang Z.W."/>
            <person name="Zhao X."/>
            <person name="Zhong W.Y."/>
            <person name="Peng D.H."/>
            <person name="Ahmad S."/>
            <person name="Lan S."/>
            <person name="Zhang J.S."/>
            <person name="Tsai W.C."/>
            <person name="Van de Peer Y."/>
            <person name="Liu Z.J."/>
        </authorList>
    </citation>
    <scope>NUCLEOTIDE SEQUENCE</scope>
    <source>
        <strain evidence="5">CP</strain>
    </source>
</reference>
<dbReference type="GO" id="GO:0016567">
    <property type="term" value="P:protein ubiquitination"/>
    <property type="evidence" value="ECO:0007669"/>
    <property type="project" value="TreeGrafter"/>
</dbReference>
<dbReference type="GO" id="GO:0008270">
    <property type="term" value="F:zinc ion binding"/>
    <property type="evidence" value="ECO:0007669"/>
    <property type="project" value="UniProtKB-KW"/>
</dbReference>
<dbReference type="Gene3D" id="3.30.40.10">
    <property type="entry name" value="Zinc/RING finger domain, C3HC4 (zinc finger)"/>
    <property type="match status" value="1"/>
</dbReference>
<dbReference type="CDD" id="cd16448">
    <property type="entry name" value="RING-H2"/>
    <property type="match status" value="1"/>
</dbReference>
<proteinExistence type="predicted"/>
<evidence type="ECO:0000313" key="5">
    <source>
        <dbReference type="EMBL" id="KAK1292834.1"/>
    </source>
</evidence>
<evidence type="ECO:0000256" key="2">
    <source>
        <dbReference type="ARBA" id="ARBA00022771"/>
    </source>
</evidence>
<dbReference type="InterPro" id="IPR001841">
    <property type="entry name" value="Znf_RING"/>
</dbReference>
<sequence length="97" mass="10859">MSRSTDWGRSSVHKGALFAARLARTAISNGPITARKRVVDALTFTSLFTHKDRRSVQPDKPVKCVVCLCEMAEADEVGGLRCGHVLHRNCLERWLEH</sequence>
<dbReference type="GO" id="GO:0061630">
    <property type="term" value="F:ubiquitin protein ligase activity"/>
    <property type="evidence" value="ECO:0007669"/>
    <property type="project" value="TreeGrafter"/>
</dbReference>
<dbReference type="PANTHER" id="PTHR45969:SF81">
    <property type="entry name" value="OS08G0157400 PROTEIN"/>
    <property type="match status" value="1"/>
</dbReference>
<feature type="domain" description="RING-type" evidence="4">
    <location>
        <begin position="63"/>
        <end position="97"/>
    </location>
</feature>
<keyword evidence="2" id="KW-0863">Zinc-finger</keyword>
<keyword evidence="3" id="KW-0862">Zinc</keyword>
<comment type="caution">
    <text evidence="5">The sequence shown here is derived from an EMBL/GenBank/DDBJ whole genome shotgun (WGS) entry which is preliminary data.</text>
</comment>
<dbReference type="EMBL" id="JAUJYO010000017">
    <property type="protein sequence ID" value="KAK1292834.1"/>
    <property type="molecule type" value="Genomic_DNA"/>
</dbReference>
<dbReference type="AlphaFoldDB" id="A0AAV9CWI8"/>
<keyword evidence="1" id="KW-0479">Metal-binding</keyword>
<reference evidence="5" key="2">
    <citation type="submission" date="2023-06" db="EMBL/GenBank/DDBJ databases">
        <authorList>
            <person name="Ma L."/>
            <person name="Liu K.-W."/>
            <person name="Li Z."/>
            <person name="Hsiao Y.-Y."/>
            <person name="Qi Y."/>
            <person name="Fu T."/>
            <person name="Tang G."/>
            <person name="Zhang D."/>
            <person name="Sun W.-H."/>
            <person name="Liu D.-K."/>
            <person name="Li Y."/>
            <person name="Chen G.-Z."/>
            <person name="Liu X.-D."/>
            <person name="Liao X.-Y."/>
            <person name="Jiang Y.-T."/>
            <person name="Yu X."/>
            <person name="Hao Y."/>
            <person name="Huang J."/>
            <person name="Zhao X.-W."/>
            <person name="Ke S."/>
            <person name="Chen Y.-Y."/>
            <person name="Wu W.-L."/>
            <person name="Hsu J.-L."/>
            <person name="Lin Y.-F."/>
            <person name="Huang M.-D."/>
            <person name="Li C.-Y."/>
            <person name="Huang L."/>
            <person name="Wang Z.-W."/>
            <person name="Zhao X."/>
            <person name="Zhong W.-Y."/>
            <person name="Peng D.-H."/>
            <person name="Ahmad S."/>
            <person name="Lan S."/>
            <person name="Zhang J.-S."/>
            <person name="Tsai W.-C."/>
            <person name="Van De Peer Y."/>
            <person name="Liu Z.-J."/>
        </authorList>
    </citation>
    <scope>NUCLEOTIDE SEQUENCE</scope>
    <source>
        <strain evidence="5">CP</strain>
        <tissue evidence="5">Leaves</tissue>
    </source>
</reference>
<dbReference type="Proteomes" id="UP001180020">
    <property type="component" value="Unassembled WGS sequence"/>
</dbReference>
<evidence type="ECO:0000313" key="6">
    <source>
        <dbReference type="Proteomes" id="UP001180020"/>
    </source>
</evidence>
<dbReference type="InterPro" id="IPR013083">
    <property type="entry name" value="Znf_RING/FYVE/PHD"/>
</dbReference>
<dbReference type="PANTHER" id="PTHR45969">
    <property type="entry name" value="RING ZINC FINGER PROTEIN-RELATED"/>
    <property type="match status" value="1"/>
</dbReference>
<evidence type="ECO:0000256" key="3">
    <source>
        <dbReference type="ARBA" id="ARBA00022833"/>
    </source>
</evidence>
<gene>
    <name evidence="5" type="ORF">QJS10_CPB17g01605</name>
</gene>
<evidence type="ECO:0000256" key="1">
    <source>
        <dbReference type="ARBA" id="ARBA00022723"/>
    </source>
</evidence>
<organism evidence="5 6">
    <name type="scientific">Acorus calamus</name>
    <name type="common">Sweet flag</name>
    <dbReference type="NCBI Taxonomy" id="4465"/>
    <lineage>
        <taxon>Eukaryota</taxon>
        <taxon>Viridiplantae</taxon>
        <taxon>Streptophyta</taxon>
        <taxon>Embryophyta</taxon>
        <taxon>Tracheophyta</taxon>
        <taxon>Spermatophyta</taxon>
        <taxon>Magnoliopsida</taxon>
        <taxon>Liliopsida</taxon>
        <taxon>Acoraceae</taxon>
        <taxon>Acorus</taxon>
    </lineage>
</organism>
<keyword evidence="6" id="KW-1185">Reference proteome</keyword>